<dbReference type="SUPFAM" id="SSF53474">
    <property type="entry name" value="alpha/beta-Hydrolases"/>
    <property type="match status" value="1"/>
</dbReference>
<feature type="region of interest" description="Disordered" evidence="2">
    <location>
        <begin position="765"/>
        <end position="842"/>
    </location>
</feature>
<feature type="compositionally biased region" description="Polar residues" evidence="2">
    <location>
        <begin position="409"/>
        <end position="429"/>
    </location>
</feature>
<feature type="compositionally biased region" description="Basic and acidic residues" evidence="2">
    <location>
        <begin position="805"/>
        <end position="819"/>
    </location>
</feature>
<gene>
    <name evidence="3" type="ORF">BDV96DRAFT_499788</name>
</gene>
<keyword evidence="4" id="KW-1185">Reference proteome</keyword>
<feature type="region of interest" description="Disordered" evidence="2">
    <location>
        <begin position="37"/>
        <end position="61"/>
    </location>
</feature>
<dbReference type="InterPro" id="IPR052374">
    <property type="entry name" value="SERAC1"/>
</dbReference>
<feature type="region of interest" description="Disordered" evidence="2">
    <location>
        <begin position="87"/>
        <end position="106"/>
    </location>
</feature>
<feature type="coiled-coil region" evidence="1">
    <location>
        <begin position="474"/>
        <end position="519"/>
    </location>
</feature>
<dbReference type="InterPro" id="IPR029058">
    <property type="entry name" value="AB_hydrolase_fold"/>
</dbReference>
<evidence type="ECO:0008006" key="5">
    <source>
        <dbReference type="Google" id="ProtNLM"/>
    </source>
</evidence>
<sequence length="856" mass="97562">MRKEKLASSKEREEAIARDIERKEFVAFALKLFDERQVEEQKNGNPAPKNTEKQRRSPPIEMEATLGALSIEQEINERNRIFEKLKAGGRSQAAATSTSNSEKRAKKETLYAVPIEQLNFQVMNSQQTNARVDIVAVHGLGAIPNITWKERTSGIDWLSHDEMLPNAAPEARILRFGYDSLWMGKTPIRTSLSTIAYKLLLSLSMIRVEDLHRPLIFVGHCFGGLVIQRALNIAKMRQSRYPGVFDSSVGIVFLGTPHRGTKSFTHESALLAAIAASSDLSQNLETGILDTMTSESGALLDVADDFITLCTDGGPMLSCFYEQRSSKLGKVVGRNDIDEFIVDHTSATFDGHPRYGLEVDHFSLNKFNGPHNPNYVQVRTEIARFYQAALKKLEKVSDVASMRSSINVTPSTIASTSTDNLRPAQNSARLSRRPASPDLRRPGSRSTRPSSMHGRTGSHSRSGSAAGEDEDELRKAAIKELQEEEAKKQRHILEEENQKRILEEKHAAEQQYLERLKKNMVKYGIENPDEILAAYPLPNDKDLTQQEIKDKDKWYKNVLKGELSAAGLEGGQIDEILNDTGDMMVIDDVETTFTRMAKKWISTRTLDRYKIPWQDDEADKSSTIIKRWVPDYERDFLWDHSQAVRESRGRKSHRDHDRTTKEFKRTQETLHPPAVHEKDWFARMMDTFRDTQKKDDRRTTDYNPAGNAYFEDRHDALARPTRRLGPSIEEINKPFGSGEHYSMPMYTPRRSNPIKSTGITTPPNFRRTSSQDSMHSAPDIQEVEKRRRYSRALSRSQERAPIARRSGEFSRRNSYDGRTRRSPSPVYAHSYQRGPKPRKTTDVLQERILKGDFYMD</sequence>
<feature type="region of interest" description="Disordered" evidence="2">
    <location>
        <begin position="409"/>
        <end position="472"/>
    </location>
</feature>
<organism evidence="3 4">
    <name type="scientific">Lophiotrema nucula</name>
    <dbReference type="NCBI Taxonomy" id="690887"/>
    <lineage>
        <taxon>Eukaryota</taxon>
        <taxon>Fungi</taxon>
        <taxon>Dikarya</taxon>
        <taxon>Ascomycota</taxon>
        <taxon>Pezizomycotina</taxon>
        <taxon>Dothideomycetes</taxon>
        <taxon>Pleosporomycetidae</taxon>
        <taxon>Pleosporales</taxon>
        <taxon>Lophiotremataceae</taxon>
        <taxon>Lophiotrema</taxon>
    </lineage>
</organism>
<evidence type="ECO:0000256" key="1">
    <source>
        <dbReference type="SAM" id="Coils"/>
    </source>
</evidence>
<protein>
    <recommendedName>
        <fullName evidence="5">DUF676 domain-containing protein</fullName>
    </recommendedName>
</protein>
<name>A0A6A5YVG9_9PLEO</name>
<feature type="compositionally biased region" description="Low complexity" evidence="2">
    <location>
        <begin position="444"/>
        <end position="466"/>
    </location>
</feature>
<dbReference type="Proteomes" id="UP000799770">
    <property type="component" value="Unassembled WGS sequence"/>
</dbReference>
<evidence type="ECO:0000313" key="4">
    <source>
        <dbReference type="Proteomes" id="UP000799770"/>
    </source>
</evidence>
<dbReference type="EMBL" id="ML977335">
    <property type="protein sequence ID" value="KAF2111135.1"/>
    <property type="molecule type" value="Genomic_DNA"/>
</dbReference>
<keyword evidence="1" id="KW-0175">Coiled coil</keyword>
<evidence type="ECO:0000313" key="3">
    <source>
        <dbReference type="EMBL" id="KAF2111135.1"/>
    </source>
</evidence>
<dbReference type="AlphaFoldDB" id="A0A6A5YVG9"/>
<dbReference type="PANTHER" id="PTHR48182">
    <property type="entry name" value="PROTEIN SERAC1"/>
    <property type="match status" value="1"/>
</dbReference>
<dbReference type="OrthoDB" id="1658288at2759"/>
<dbReference type="Gene3D" id="3.40.50.1820">
    <property type="entry name" value="alpha/beta hydrolase"/>
    <property type="match status" value="1"/>
</dbReference>
<accession>A0A6A5YVG9</accession>
<evidence type="ECO:0000256" key="2">
    <source>
        <dbReference type="SAM" id="MobiDB-lite"/>
    </source>
</evidence>
<feature type="compositionally biased region" description="Polar residues" evidence="2">
    <location>
        <begin position="765"/>
        <end position="774"/>
    </location>
</feature>
<dbReference type="PANTHER" id="PTHR48182:SF3">
    <property type="entry name" value="DUF676 DOMAIN-CONTAINING PROTEIN"/>
    <property type="match status" value="1"/>
</dbReference>
<proteinExistence type="predicted"/>
<reference evidence="3" key="1">
    <citation type="journal article" date="2020" name="Stud. Mycol.">
        <title>101 Dothideomycetes genomes: a test case for predicting lifestyles and emergence of pathogens.</title>
        <authorList>
            <person name="Haridas S."/>
            <person name="Albert R."/>
            <person name="Binder M."/>
            <person name="Bloem J."/>
            <person name="Labutti K."/>
            <person name="Salamov A."/>
            <person name="Andreopoulos B."/>
            <person name="Baker S."/>
            <person name="Barry K."/>
            <person name="Bills G."/>
            <person name="Bluhm B."/>
            <person name="Cannon C."/>
            <person name="Castanera R."/>
            <person name="Culley D."/>
            <person name="Daum C."/>
            <person name="Ezra D."/>
            <person name="Gonzalez J."/>
            <person name="Henrissat B."/>
            <person name="Kuo A."/>
            <person name="Liang C."/>
            <person name="Lipzen A."/>
            <person name="Lutzoni F."/>
            <person name="Magnuson J."/>
            <person name="Mondo S."/>
            <person name="Nolan M."/>
            <person name="Ohm R."/>
            <person name="Pangilinan J."/>
            <person name="Park H.-J."/>
            <person name="Ramirez L."/>
            <person name="Alfaro M."/>
            <person name="Sun H."/>
            <person name="Tritt A."/>
            <person name="Yoshinaga Y."/>
            <person name="Zwiers L.-H."/>
            <person name="Turgeon B."/>
            <person name="Goodwin S."/>
            <person name="Spatafora J."/>
            <person name="Crous P."/>
            <person name="Grigoriev I."/>
        </authorList>
    </citation>
    <scope>NUCLEOTIDE SEQUENCE</scope>
    <source>
        <strain evidence="3">CBS 627.86</strain>
    </source>
</reference>